<organism evidence="11 12">
    <name type="scientific">Marinobacter iranensis</name>
    <dbReference type="NCBI Taxonomy" id="2962607"/>
    <lineage>
        <taxon>Bacteria</taxon>
        <taxon>Pseudomonadati</taxon>
        <taxon>Pseudomonadota</taxon>
        <taxon>Gammaproteobacteria</taxon>
        <taxon>Pseudomonadales</taxon>
        <taxon>Marinobacteraceae</taxon>
        <taxon>Marinobacter</taxon>
    </lineage>
</organism>
<dbReference type="PANTHER" id="PTHR11138:SF5">
    <property type="entry name" value="METHIONYL-TRNA FORMYLTRANSFERASE, MITOCHONDRIAL"/>
    <property type="match status" value="1"/>
</dbReference>
<evidence type="ECO:0000256" key="2">
    <source>
        <dbReference type="ARBA" id="ARBA00010699"/>
    </source>
</evidence>
<dbReference type="SUPFAM" id="SSF53328">
    <property type="entry name" value="Formyltransferase"/>
    <property type="match status" value="1"/>
</dbReference>
<dbReference type="InterPro" id="IPR044135">
    <property type="entry name" value="Met-tRNA-FMT_C"/>
</dbReference>
<dbReference type="InterPro" id="IPR002376">
    <property type="entry name" value="Formyl_transf_N"/>
</dbReference>
<evidence type="ECO:0000256" key="8">
    <source>
        <dbReference type="HAMAP-Rule" id="MF_00182"/>
    </source>
</evidence>
<keyword evidence="12" id="KW-1185">Reference proteome</keyword>
<evidence type="ECO:0000256" key="3">
    <source>
        <dbReference type="ARBA" id="ARBA00012261"/>
    </source>
</evidence>
<reference evidence="11" key="1">
    <citation type="submission" date="2022-07" db="EMBL/GenBank/DDBJ databases">
        <title>Marinobacter iranensis a new bacterium isolate from a hipersaline lake in Iran.</title>
        <authorList>
            <person name="Mohammad A.M.A."/>
            <person name="Cristina S.-P."/>
            <person name="Antonio V."/>
        </authorList>
    </citation>
    <scope>NUCLEOTIDE SEQUENCE</scope>
    <source>
        <strain evidence="11">71-i</strain>
    </source>
</reference>
<keyword evidence="5 8" id="KW-0808">Transferase</keyword>
<feature type="domain" description="Formyl transferase C-terminal" evidence="10">
    <location>
        <begin position="203"/>
        <end position="299"/>
    </location>
</feature>
<dbReference type="Pfam" id="PF02911">
    <property type="entry name" value="Formyl_trans_C"/>
    <property type="match status" value="1"/>
</dbReference>
<evidence type="ECO:0000313" key="11">
    <source>
        <dbReference type="EMBL" id="MDF0751429.1"/>
    </source>
</evidence>
<dbReference type="InterPro" id="IPR001555">
    <property type="entry name" value="GART_AS"/>
</dbReference>
<proteinExistence type="inferred from homology"/>
<evidence type="ECO:0000256" key="4">
    <source>
        <dbReference type="ARBA" id="ARBA00016014"/>
    </source>
</evidence>
<dbReference type="InterPro" id="IPR037022">
    <property type="entry name" value="Formyl_trans_C_sf"/>
</dbReference>
<dbReference type="InterPro" id="IPR005793">
    <property type="entry name" value="Formyl_trans_C"/>
</dbReference>
<dbReference type="InterPro" id="IPR011034">
    <property type="entry name" value="Formyl_transferase-like_C_sf"/>
</dbReference>
<evidence type="ECO:0000256" key="7">
    <source>
        <dbReference type="ARBA" id="ARBA00048558"/>
    </source>
</evidence>
<name>A0ABT5YCX4_9GAMM</name>
<dbReference type="PANTHER" id="PTHR11138">
    <property type="entry name" value="METHIONYL-TRNA FORMYLTRANSFERASE"/>
    <property type="match status" value="1"/>
</dbReference>
<comment type="catalytic activity">
    <reaction evidence="7 8">
        <text>L-methionyl-tRNA(fMet) + (6R)-10-formyltetrahydrofolate = N-formyl-L-methionyl-tRNA(fMet) + (6S)-5,6,7,8-tetrahydrofolate + H(+)</text>
        <dbReference type="Rhea" id="RHEA:24380"/>
        <dbReference type="Rhea" id="RHEA-COMP:9952"/>
        <dbReference type="Rhea" id="RHEA-COMP:9953"/>
        <dbReference type="ChEBI" id="CHEBI:15378"/>
        <dbReference type="ChEBI" id="CHEBI:57453"/>
        <dbReference type="ChEBI" id="CHEBI:78530"/>
        <dbReference type="ChEBI" id="CHEBI:78844"/>
        <dbReference type="ChEBI" id="CHEBI:195366"/>
        <dbReference type="EC" id="2.1.2.9"/>
    </reaction>
</comment>
<dbReference type="EMBL" id="JANCMW010000009">
    <property type="protein sequence ID" value="MDF0751429.1"/>
    <property type="molecule type" value="Genomic_DNA"/>
</dbReference>
<protein>
    <recommendedName>
        <fullName evidence="4 8">Methionyl-tRNA formyltransferase</fullName>
        <ecNumber evidence="3 8">2.1.2.9</ecNumber>
    </recommendedName>
</protein>
<sequence length="311" mass="33856">MRLVFSGTPDFAATALKALLATRHQVVGVYSQPDRPAGRGRKLTPTPVKQVALDANIPVFQPQSLKTAEAQQELRALDADVMIVAAYGLILPRAVLDTPRHGCLNIHASLLPRWRGAAPIQRAIAAGDRETGITIMQMDAGLDTGEMLLKSITPITENDTGGSLHDRLADLGGESIVKALEHLEKGELNGEIQDESRACYASKLSKEEGHIDWTLDASAISRLIRAFNPWPGTYTDLDDMHIRIHQAEVLDDTSDKHPGTVIRRDRDGIDVACGLESLRITRLQLPGSRPQSANDLINGGKEILMPGQELH</sequence>
<dbReference type="Gene3D" id="3.40.50.170">
    <property type="entry name" value="Formyl transferase, N-terminal domain"/>
    <property type="match status" value="1"/>
</dbReference>
<dbReference type="Pfam" id="PF00551">
    <property type="entry name" value="Formyl_trans_N"/>
    <property type="match status" value="1"/>
</dbReference>
<dbReference type="Gene3D" id="3.10.25.10">
    <property type="entry name" value="Formyl transferase, C-terminal domain"/>
    <property type="match status" value="1"/>
</dbReference>
<evidence type="ECO:0000256" key="1">
    <source>
        <dbReference type="ARBA" id="ARBA00002606"/>
    </source>
</evidence>
<accession>A0ABT5YCX4</accession>
<comment type="similarity">
    <text evidence="2 8">Belongs to the Fmt family.</text>
</comment>
<dbReference type="SUPFAM" id="SSF50486">
    <property type="entry name" value="FMT C-terminal domain-like"/>
    <property type="match status" value="1"/>
</dbReference>
<evidence type="ECO:0000256" key="5">
    <source>
        <dbReference type="ARBA" id="ARBA00022679"/>
    </source>
</evidence>
<dbReference type="GO" id="GO:0004479">
    <property type="term" value="F:methionyl-tRNA formyltransferase activity"/>
    <property type="evidence" value="ECO:0007669"/>
    <property type="project" value="UniProtKB-EC"/>
</dbReference>
<dbReference type="CDD" id="cd08646">
    <property type="entry name" value="FMT_core_Met-tRNA-FMT_N"/>
    <property type="match status" value="1"/>
</dbReference>
<feature type="binding site" evidence="8">
    <location>
        <begin position="109"/>
        <end position="112"/>
    </location>
    <ligand>
        <name>(6S)-5,6,7,8-tetrahydrofolate</name>
        <dbReference type="ChEBI" id="CHEBI:57453"/>
    </ligand>
</feature>
<gene>
    <name evidence="8 11" type="primary">fmt</name>
    <name evidence="11" type="ORF">NLU14_14475</name>
</gene>
<dbReference type="PROSITE" id="PS00373">
    <property type="entry name" value="GART"/>
    <property type="match status" value="1"/>
</dbReference>
<evidence type="ECO:0000259" key="10">
    <source>
        <dbReference type="Pfam" id="PF02911"/>
    </source>
</evidence>
<dbReference type="HAMAP" id="MF_00182">
    <property type="entry name" value="Formyl_trans"/>
    <property type="match status" value="1"/>
</dbReference>
<dbReference type="CDD" id="cd08704">
    <property type="entry name" value="Met_tRNA_FMT_C"/>
    <property type="match status" value="1"/>
</dbReference>
<keyword evidence="6 8" id="KW-0648">Protein biosynthesis</keyword>
<evidence type="ECO:0000256" key="6">
    <source>
        <dbReference type="ARBA" id="ARBA00022917"/>
    </source>
</evidence>
<dbReference type="EC" id="2.1.2.9" evidence="3 8"/>
<comment type="caution">
    <text evidence="11">The sequence shown here is derived from an EMBL/GenBank/DDBJ whole genome shotgun (WGS) entry which is preliminary data.</text>
</comment>
<dbReference type="InterPro" id="IPR036477">
    <property type="entry name" value="Formyl_transf_N_sf"/>
</dbReference>
<dbReference type="InterPro" id="IPR005794">
    <property type="entry name" value="Fmt"/>
</dbReference>
<dbReference type="InterPro" id="IPR041711">
    <property type="entry name" value="Met-tRNA-FMT_N"/>
</dbReference>
<feature type="domain" description="Formyl transferase N-terminal" evidence="9">
    <location>
        <begin position="4"/>
        <end position="180"/>
    </location>
</feature>
<evidence type="ECO:0000313" key="12">
    <source>
        <dbReference type="Proteomes" id="UP001143391"/>
    </source>
</evidence>
<dbReference type="NCBIfam" id="TIGR00460">
    <property type="entry name" value="fmt"/>
    <property type="match status" value="1"/>
</dbReference>
<dbReference type="RefSeq" id="WP_275707695.1">
    <property type="nucleotide sequence ID" value="NZ_JANCMW010000009.1"/>
</dbReference>
<evidence type="ECO:0000259" key="9">
    <source>
        <dbReference type="Pfam" id="PF00551"/>
    </source>
</evidence>
<dbReference type="Proteomes" id="UP001143391">
    <property type="component" value="Unassembled WGS sequence"/>
</dbReference>
<comment type="function">
    <text evidence="1 8">Attaches a formyl group to the free amino group of methionyl-tRNA(fMet). The formyl group appears to play a dual role in the initiator identity of N-formylmethionyl-tRNA by promoting its recognition by IF2 and preventing the misappropriation of this tRNA by the elongation apparatus.</text>
</comment>